<keyword evidence="3" id="KW-1185">Reference proteome</keyword>
<evidence type="ECO:0000313" key="2">
    <source>
        <dbReference type="EMBL" id="MBM3115038.1"/>
    </source>
</evidence>
<dbReference type="Proteomes" id="UP000809431">
    <property type="component" value="Unassembled WGS sequence"/>
</dbReference>
<dbReference type="RefSeq" id="WP_203536691.1">
    <property type="nucleotide sequence ID" value="NZ_JAESND010000001.1"/>
</dbReference>
<feature type="chain" id="PRO_5045991673" evidence="1">
    <location>
        <begin position="24"/>
        <end position="69"/>
    </location>
</feature>
<accession>A0ABS2BHF9</accession>
<proteinExistence type="predicted"/>
<gene>
    <name evidence="2" type="ORF">JMJ54_04280</name>
</gene>
<sequence length="69" mass="7324">MKMKSRVAVMSLSGFLVVGIANAAGDVSTARISDIENQIRLAREQLNDNCLESVDTVALQEDSQGDGKG</sequence>
<feature type="signal peptide" evidence="1">
    <location>
        <begin position="1"/>
        <end position="23"/>
    </location>
</feature>
<evidence type="ECO:0000256" key="1">
    <source>
        <dbReference type="SAM" id="SignalP"/>
    </source>
</evidence>
<keyword evidence="1" id="KW-0732">Signal</keyword>
<protein>
    <submittedName>
        <fullName evidence="2">Uncharacterized protein</fullName>
    </submittedName>
</protein>
<organism evidence="2 3">
    <name type="scientific">Jeongeupia naejangsanensis</name>
    <dbReference type="NCBI Taxonomy" id="613195"/>
    <lineage>
        <taxon>Bacteria</taxon>
        <taxon>Pseudomonadati</taxon>
        <taxon>Pseudomonadota</taxon>
        <taxon>Betaproteobacteria</taxon>
        <taxon>Neisseriales</taxon>
        <taxon>Chitinibacteraceae</taxon>
        <taxon>Jeongeupia</taxon>
    </lineage>
</organism>
<reference evidence="2 3" key="1">
    <citation type="submission" date="2021-01" db="EMBL/GenBank/DDBJ databases">
        <title>Draft Genome Sequence and Polyhydroxyalkanoate Biosynthetic Potential of Jeongeupia naejangsanensis Type Strain DSM 24253.</title>
        <authorList>
            <person name="Turrini P."/>
            <person name="Artuso I."/>
            <person name="Lugli G.A."/>
            <person name="Frangipani E."/>
            <person name="Ventura M."/>
            <person name="Visca P."/>
        </authorList>
    </citation>
    <scope>NUCLEOTIDE SEQUENCE [LARGE SCALE GENOMIC DNA]</scope>
    <source>
        <strain evidence="2 3">DSM 24253</strain>
    </source>
</reference>
<comment type="caution">
    <text evidence="2">The sequence shown here is derived from an EMBL/GenBank/DDBJ whole genome shotgun (WGS) entry which is preliminary data.</text>
</comment>
<dbReference type="EMBL" id="JAESND010000001">
    <property type="protein sequence ID" value="MBM3115038.1"/>
    <property type="molecule type" value="Genomic_DNA"/>
</dbReference>
<evidence type="ECO:0000313" key="3">
    <source>
        <dbReference type="Proteomes" id="UP000809431"/>
    </source>
</evidence>
<name>A0ABS2BHF9_9NEIS</name>